<evidence type="ECO:0000313" key="3">
    <source>
        <dbReference type="EMBL" id="GGH59228.1"/>
    </source>
</evidence>
<dbReference type="RefSeq" id="WP_188358857.1">
    <property type="nucleotide sequence ID" value="NZ_BMDC01000001.1"/>
</dbReference>
<dbReference type="SUPFAM" id="SSF53474">
    <property type="entry name" value="alpha/beta-Hydrolases"/>
    <property type="match status" value="1"/>
</dbReference>
<dbReference type="InterPro" id="IPR029058">
    <property type="entry name" value="AB_hydrolase_fold"/>
</dbReference>
<dbReference type="PANTHER" id="PTHR48081">
    <property type="entry name" value="AB HYDROLASE SUPERFAMILY PROTEIN C4A8.06C"/>
    <property type="match status" value="1"/>
</dbReference>
<keyword evidence="4" id="KW-1185">Reference proteome</keyword>
<protein>
    <recommendedName>
        <fullName evidence="2">BD-FAE-like domain-containing protein</fullName>
    </recommendedName>
</protein>
<dbReference type="AlphaFoldDB" id="A0A917INM1"/>
<organism evidence="3 4">
    <name type="scientific">Rothia aerolata</name>
    <dbReference type="NCBI Taxonomy" id="1812262"/>
    <lineage>
        <taxon>Bacteria</taxon>
        <taxon>Bacillati</taxon>
        <taxon>Actinomycetota</taxon>
        <taxon>Actinomycetes</taxon>
        <taxon>Micrococcales</taxon>
        <taxon>Micrococcaceae</taxon>
        <taxon>Rothia</taxon>
    </lineage>
</organism>
<dbReference type="EMBL" id="BMDC01000001">
    <property type="protein sequence ID" value="GGH59228.1"/>
    <property type="molecule type" value="Genomic_DNA"/>
</dbReference>
<proteinExistence type="predicted"/>
<sequence length="284" mass="31056">MKPETGFYTRAHSDSQSYDFYRAESENAPLLLYVHGGAWRYGDKESLFASENGVHRLREVFHEAGFACASINYRLSDEATFPSQIHDVKAAIRHFKKHAVNFGIDPARVVLAGGSAGGHLTQLAAATGGAGDLYYDGEESATSPALAAAVSIYGVSDLRTIYDDRELQGFPRVHPDDEDAEVRLLGGQKPGEPGSQAEMNWTLAHPYDLALSASPQTFAPTYFLHGTADSVVPPVQSTRMYEELSARGIPTSLDLVEDAEHADIRCYADPHLEKLKAWVLEQIS</sequence>
<accession>A0A917INM1</accession>
<dbReference type="GO" id="GO:0016787">
    <property type="term" value="F:hydrolase activity"/>
    <property type="evidence" value="ECO:0007669"/>
    <property type="project" value="UniProtKB-KW"/>
</dbReference>
<comment type="caution">
    <text evidence="3">The sequence shown here is derived from an EMBL/GenBank/DDBJ whole genome shotgun (WGS) entry which is preliminary data.</text>
</comment>
<name>A0A917INM1_9MICC</name>
<dbReference type="InterPro" id="IPR049492">
    <property type="entry name" value="BD-FAE-like_dom"/>
</dbReference>
<dbReference type="PANTHER" id="PTHR48081:SF13">
    <property type="entry name" value="ALPHA_BETA HYDROLASE"/>
    <property type="match status" value="1"/>
</dbReference>
<feature type="domain" description="BD-FAE-like" evidence="2">
    <location>
        <begin position="24"/>
        <end position="244"/>
    </location>
</feature>
<dbReference type="Pfam" id="PF20434">
    <property type="entry name" value="BD-FAE"/>
    <property type="match status" value="1"/>
</dbReference>
<evidence type="ECO:0000256" key="1">
    <source>
        <dbReference type="ARBA" id="ARBA00022801"/>
    </source>
</evidence>
<evidence type="ECO:0000259" key="2">
    <source>
        <dbReference type="Pfam" id="PF20434"/>
    </source>
</evidence>
<reference evidence="3 4" key="1">
    <citation type="journal article" date="2014" name="Int. J. Syst. Evol. Microbiol.">
        <title>Complete genome sequence of Corynebacterium casei LMG S-19264T (=DSM 44701T), isolated from a smear-ripened cheese.</title>
        <authorList>
            <consortium name="US DOE Joint Genome Institute (JGI-PGF)"/>
            <person name="Walter F."/>
            <person name="Albersmeier A."/>
            <person name="Kalinowski J."/>
            <person name="Ruckert C."/>
        </authorList>
    </citation>
    <scope>NUCLEOTIDE SEQUENCE [LARGE SCALE GENOMIC DNA]</scope>
    <source>
        <strain evidence="3 4">CCM 8669</strain>
    </source>
</reference>
<evidence type="ECO:0000313" key="4">
    <source>
        <dbReference type="Proteomes" id="UP000600171"/>
    </source>
</evidence>
<gene>
    <name evidence="3" type="ORF">GCM10007359_06250</name>
</gene>
<dbReference type="Proteomes" id="UP000600171">
    <property type="component" value="Unassembled WGS sequence"/>
</dbReference>
<dbReference type="InterPro" id="IPR050300">
    <property type="entry name" value="GDXG_lipolytic_enzyme"/>
</dbReference>
<keyword evidence="1" id="KW-0378">Hydrolase</keyword>
<dbReference type="Gene3D" id="3.40.50.1820">
    <property type="entry name" value="alpha/beta hydrolase"/>
    <property type="match status" value="1"/>
</dbReference>